<keyword evidence="2" id="KW-1185">Reference proteome</keyword>
<dbReference type="STRING" id="1552.A7L45_09625"/>
<accession>A0A1J0GG76</accession>
<protein>
    <submittedName>
        <fullName evidence="1">Uncharacterized protein</fullName>
    </submittedName>
</protein>
<dbReference type="KEGG" id="ceu:A7L45_09625"/>
<evidence type="ECO:0000313" key="1">
    <source>
        <dbReference type="EMBL" id="APC40307.1"/>
    </source>
</evidence>
<dbReference type="Proteomes" id="UP000182569">
    <property type="component" value="Chromosome"/>
</dbReference>
<evidence type="ECO:0000313" key="2">
    <source>
        <dbReference type="Proteomes" id="UP000182569"/>
    </source>
</evidence>
<proteinExistence type="predicted"/>
<dbReference type="RefSeq" id="WP_071612599.1">
    <property type="nucleotide sequence ID" value="NZ_CP015756.1"/>
</dbReference>
<organism evidence="1 2">
    <name type="scientific">Clostridium estertheticum subsp. estertheticum</name>
    <dbReference type="NCBI Taxonomy" id="1552"/>
    <lineage>
        <taxon>Bacteria</taxon>
        <taxon>Bacillati</taxon>
        <taxon>Bacillota</taxon>
        <taxon>Clostridia</taxon>
        <taxon>Eubacteriales</taxon>
        <taxon>Clostridiaceae</taxon>
        <taxon>Clostridium</taxon>
    </lineage>
</organism>
<dbReference type="EMBL" id="CP015756">
    <property type="protein sequence ID" value="APC40307.1"/>
    <property type="molecule type" value="Genomic_DNA"/>
</dbReference>
<reference evidence="2" key="1">
    <citation type="journal article" date="2016" name="Front. Microbiol.">
        <title>Complete Genome Sequence of Clostridium estertheticum DSM 8809, a Microbe Identified in Spoiled Vacuum Packed Beef.</title>
        <authorList>
            <person name="Yu Z."/>
            <person name="Gunn L."/>
            <person name="Brennan E."/>
            <person name="Reid R."/>
            <person name="Wall P.G."/>
            <person name="Gaora O.P."/>
            <person name="Hurley D."/>
            <person name="Bolton D."/>
            <person name="Fanning S."/>
        </authorList>
    </citation>
    <scope>NUCLEOTIDE SEQUENCE [LARGE SCALE GENOMIC DNA]</scope>
    <source>
        <strain evidence="2">DSM 8809</strain>
    </source>
</reference>
<name>A0A1J0GG76_9CLOT</name>
<sequence>MKIIDVKKNPNIIYGSIAYILDTIGLEKCERTEIINIESKGALCKIYTAGTLVNFIKKNKKFKVVAYSRKNWIYCLSVYYNEEYHLAYLKKVKCKECGRYEDVLYPPMTIGPVEEVNFGFGEIKCLECGKKLDKHCIRIE</sequence>
<gene>
    <name evidence="1" type="ORF">A7L45_09625</name>
</gene>
<dbReference type="AlphaFoldDB" id="A0A1J0GG76"/>